<evidence type="ECO:0000313" key="2">
    <source>
        <dbReference type="EMBL" id="QHT24653.1"/>
    </source>
</evidence>
<reference evidence="2" key="1">
    <citation type="journal article" date="2020" name="Nature">
        <title>Giant virus diversity and host interactions through global metagenomics.</title>
        <authorList>
            <person name="Schulz F."/>
            <person name="Roux S."/>
            <person name="Paez-Espino D."/>
            <person name="Jungbluth S."/>
            <person name="Walsh D.A."/>
            <person name="Denef V.J."/>
            <person name="McMahon K.D."/>
            <person name="Konstantinidis K.T."/>
            <person name="Eloe-Fadrosh E.A."/>
            <person name="Kyrpides N.C."/>
            <person name="Woyke T."/>
        </authorList>
    </citation>
    <scope>NUCLEOTIDE SEQUENCE</scope>
    <source>
        <strain evidence="2">GVMAG-M-3300023179-150</strain>
    </source>
</reference>
<keyword evidence="1" id="KW-0175">Coiled coil</keyword>
<feature type="coiled-coil region" evidence="1">
    <location>
        <begin position="428"/>
        <end position="519"/>
    </location>
</feature>
<evidence type="ECO:0000256" key="1">
    <source>
        <dbReference type="SAM" id="Coils"/>
    </source>
</evidence>
<dbReference type="EMBL" id="MN739747">
    <property type="protein sequence ID" value="QHT24653.1"/>
    <property type="molecule type" value="Genomic_DNA"/>
</dbReference>
<name>A0A6C0E8C8_9ZZZZ</name>
<dbReference type="AlphaFoldDB" id="A0A6C0E8C8"/>
<accession>A0A6C0E8C8</accession>
<organism evidence="2">
    <name type="scientific">viral metagenome</name>
    <dbReference type="NCBI Taxonomy" id="1070528"/>
    <lineage>
        <taxon>unclassified sequences</taxon>
        <taxon>metagenomes</taxon>
        <taxon>organismal metagenomes</taxon>
    </lineage>
</organism>
<proteinExistence type="predicted"/>
<dbReference type="Gene3D" id="2.60.120.260">
    <property type="entry name" value="Galactose-binding domain-like"/>
    <property type="match status" value="1"/>
</dbReference>
<evidence type="ECO:0008006" key="3">
    <source>
        <dbReference type="Google" id="ProtNLM"/>
    </source>
</evidence>
<dbReference type="PROSITE" id="PS51257">
    <property type="entry name" value="PROKAR_LIPOPROTEIN"/>
    <property type="match status" value="1"/>
</dbReference>
<protein>
    <recommendedName>
        <fullName evidence="3">F5/8 type C domain-containing protein</fullName>
    </recommendedName>
</protein>
<sequence length="624" mass="70671">MKNLIWFAVILTILFIGCYIITITNKNKLEGFANDDQCSTENPSLTDLGANPLVDRDGQNVIVSPTGGLNNVTSITIDSSGIGWKPVINKKASPSLVVNLKKLIKIHYIVTSGVKLFRVYYSRNDNNVYSYEEVLYQNVNSDDVQSNRASIHFESPSHNEVVRFGNLTTSDGQPVFAKYIKIVPLDIEETSKKGQYKYETTDANTGDNIGENGMKVDIYGMDPESSPIKGGESLMGSAVFYDENGNVMSNSSWDGEMANSDPKLKINFQEDGQTVPRTIYSIVFTSTNKSKNQYVQEFSITYQHHKSKLTETIYNIKGNTNCGDTNRIQYYFPHPIIATTIFIKPTKLAKSNRPPSLKIIDIMGAKVNEVQEKVLLDKNKNKYCSSDEPDGCGSVSDLLGKQAEIQQLCDSLELQDRIKENNQRIDKNRQYLLQLEDQDQKIAKLEAVIDQMKHLRSLRQKTNDQGMQEQKEKQDKLDQQLAQLVAERKEKQKQFQIKLNIGQQSLDNLAKNVQKIEKEKGLEKGDDTQTTSIEGFDNPHTIMIHPDPNMASQKFLNKKIAFVENEHFTNNKITKTKLEDFGGYATFNPTTYKNKIDSSTYHFCDQRILNKPQDAGTKFVKEHL</sequence>